<organism evidence="3 4">
    <name type="scientific">Chryseobacterium piscicola</name>
    <dbReference type="NCBI Taxonomy" id="551459"/>
    <lineage>
        <taxon>Bacteria</taxon>
        <taxon>Pseudomonadati</taxon>
        <taxon>Bacteroidota</taxon>
        <taxon>Flavobacteriia</taxon>
        <taxon>Flavobacteriales</taxon>
        <taxon>Weeksellaceae</taxon>
        <taxon>Chryseobacterium group</taxon>
        <taxon>Chryseobacterium</taxon>
    </lineage>
</organism>
<dbReference type="PANTHER" id="PTHR35535:SF1">
    <property type="entry name" value="HEAT SHOCK PROTEIN HSLJ"/>
    <property type="match status" value="1"/>
</dbReference>
<reference evidence="2 5" key="1">
    <citation type="submission" date="2016-11" db="EMBL/GenBank/DDBJ databases">
        <title>Whole genomes of Flavobacteriaceae.</title>
        <authorList>
            <person name="Stine C."/>
            <person name="Li C."/>
            <person name="Tadesse D."/>
        </authorList>
    </citation>
    <scope>NUCLEOTIDE SEQUENCE [LARGE SCALE GENOMIC DNA]</scope>
    <source>
        <strain evidence="2 5">DSM 21068</strain>
    </source>
</reference>
<evidence type="ECO:0000259" key="1">
    <source>
        <dbReference type="Pfam" id="PF03724"/>
    </source>
</evidence>
<accession>A0A1N7LAT8</accession>
<dbReference type="Proteomes" id="UP000238314">
    <property type="component" value="Unassembled WGS sequence"/>
</dbReference>
<dbReference type="InterPro" id="IPR038670">
    <property type="entry name" value="HslJ-like_sf"/>
</dbReference>
<name>A0A1N7LAT8_9FLAO</name>
<dbReference type="Pfam" id="PF03724">
    <property type="entry name" value="META"/>
    <property type="match status" value="1"/>
</dbReference>
<dbReference type="InterPro" id="IPR053147">
    <property type="entry name" value="Hsp_HslJ-like"/>
</dbReference>
<dbReference type="OrthoDB" id="880459at2"/>
<proteinExistence type="predicted"/>
<evidence type="ECO:0000313" key="5">
    <source>
        <dbReference type="Proteomes" id="UP000238314"/>
    </source>
</evidence>
<protein>
    <submittedName>
        <fullName evidence="2 3">Heat shock protein HslJ</fullName>
    </submittedName>
</protein>
<dbReference type="Proteomes" id="UP000186246">
    <property type="component" value="Unassembled WGS sequence"/>
</dbReference>
<dbReference type="InterPro" id="IPR005184">
    <property type="entry name" value="DUF306_Meta_HslJ"/>
</dbReference>
<dbReference type="RefSeq" id="WP_076450415.1">
    <property type="nucleotide sequence ID" value="NZ_FTOJ01000002.1"/>
</dbReference>
<feature type="domain" description="DUF306" evidence="1">
    <location>
        <begin position="33"/>
        <end position="126"/>
    </location>
</feature>
<dbReference type="AlphaFoldDB" id="A0A1N7LAT8"/>
<gene>
    <name evidence="2" type="ORF">B0A70_02095</name>
    <name evidence="3" type="ORF">SAMN05421796_102155</name>
</gene>
<dbReference type="EMBL" id="FTOJ01000002">
    <property type="protein sequence ID" value="SIS70840.1"/>
    <property type="molecule type" value="Genomic_DNA"/>
</dbReference>
<keyword evidence="3" id="KW-0346">Stress response</keyword>
<evidence type="ECO:0000313" key="2">
    <source>
        <dbReference type="EMBL" id="PQA97476.1"/>
    </source>
</evidence>
<reference evidence="3" key="2">
    <citation type="submission" date="2017-01" db="EMBL/GenBank/DDBJ databases">
        <authorList>
            <person name="Mah S.A."/>
            <person name="Swanson W.J."/>
            <person name="Moy G.W."/>
            <person name="Vacquier V.D."/>
        </authorList>
    </citation>
    <scope>NUCLEOTIDE SEQUENCE [LARGE SCALE GENOMIC DNA]</scope>
    <source>
        <strain evidence="3">DSM 21068</strain>
    </source>
</reference>
<evidence type="ECO:0000313" key="4">
    <source>
        <dbReference type="Proteomes" id="UP000186246"/>
    </source>
</evidence>
<reference evidence="4" key="3">
    <citation type="submission" date="2017-01" db="EMBL/GenBank/DDBJ databases">
        <authorList>
            <person name="Varghese N."/>
            <person name="Submissions S."/>
        </authorList>
    </citation>
    <scope>NUCLEOTIDE SEQUENCE [LARGE SCALE GENOMIC DNA]</scope>
    <source>
        <strain evidence="4">DSM 21068</strain>
    </source>
</reference>
<dbReference type="Gene3D" id="2.40.128.270">
    <property type="match status" value="1"/>
</dbReference>
<dbReference type="EMBL" id="MUGO01000002">
    <property type="protein sequence ID" value="PQA97476.1"/>
    <property type="molecule type" value="Genomic_DNA"/>
</dbReference>
<dbReference type="STRING" id="551459.SAMN05421796_102155"/>
<dbReference type="PANTHER" id="PTHR35535">
    <property type="entry name" value="HEAT SHOCK PROTEIN HSLJ"/>
    <property type="match status" value="1"/>
</dbReference>
<sequence>MKNYILSLLGAAIIVSCGSMGKSSSSKVGKEQAPISDTKWVLADKVKGTTPTLNIEAGKINGNGGCNRFFGTVAVDAESGSFTPSGVGSTKMACENMSVENNFLGALQKVNKYVVTESSLELYQDGLLLLKFDKAQ</sequence>
<evidence type="ECO:0000313" key="3">
    <source>
        <dbReference type="EMBL" id="SIS70840.1"/>
    </source>
</evidence>
<keyword evidence="5" id="KW-1185">Reference proteome</keyword>
<dbReference type="PROSITE" id="PS51257">
    <property type="entry name" value="PROKAR_LIPOPROTEIN"/>
    <property type="match status" value="1"/>
</dbReference>